<dbReference type="Pfam" id="PF05212">
    <property type="entry name" value="DUF707"/>
    <property type="match status" value="1"/>
</dbReference>
<dbReference type="Proteomes" id="UP001472677">
    <property type="component" value="Unassembled WGS sequence"/>
</dbReference>
<evidence type="ECO:0000313" key="3">
    <source>
        <dbReference type="Proteomes" id="UP001472677"/>
    </source>
</evidence>
<comment type="caution">
    <text evidence="2">The sequence shown here is derived from an EMBL/GenBank/DDBJ whole genome shotgun (WGS) entry which is preliminary data.</text>
</comment>
<gene>
    <name evidence="2" type="ORF">V6N12_051305</name>
</gene>
<dbReference type="EMBL" id="JBBPBM010000001">
    <property type="protein sequence ID" value="KAK8601472.1"/>
    <property type="molecule type" value="Genomic_DNA"/>
</dbReference>
<evidence type="ECO:0000256" key="1">
    <source>
        <dbReference type="SAM" id="Phobius"/>
    </source>
</evidence>
<keyword evidence="1" id="KW-0812">Transmembrane</keyword>
<reference evidence="2 3" key="1">
    <citation type="journal article" date="2024" name="G3 (Bethesda)">
        <title>Genome assembly of Hibiscus sabdariffa L. provides insights into metabolisms of medicinal natural products.</title>
        <authorList>
            <person name="Kim T."/>
        </authorList>
    </citation>
    <scope>NUCLEOTIDE SEQUENCE [LARGE SCALE GENOMIC DNA]</scope>
    <source>
        <strain evidence="2">TK-2024</strain>
        <tissue evidence="2">Old leaves</tissue>
    </source>
</reference>
<dbReference type="InterPro" id="IPR007877">
    <property type="entry name" value="DUF707"/>
</dbReference>
<keyword evidence="1" id="KW-0472">Membrane</keyword>
<feature type="transmembrane region" description="Helical" evidence="1">
    <location>
        <begin position="28"/>
        <end position="52"/>
    </location>
</feature>
<sequence>MNRRLGYVVFRYYKVLVGFCRKNCSARLIITTTIGAVFGFFVGVSFPSVSLYRIQNLPSSLGPSIDVAASNSKQFYMVKSSETSRRNISKLLVSSSTVCLELQHGARFDPLLKLLSASMLSQIYVPTNPRGAESLPPGIVVPETDLYPRRLWGDPSEDLKKKPKYLATFTVGIDQMKNINQCVKKFSEDFQILLFHYDGRTTEWDRLEWSKNAIHISARKQTKWFLHPDIVSAYEYIFIWDEDLGVENFNADRYIKLVKKHGLEISQPGLEPNYALTWQMTKRRVDREVHKYTKEKPGWCSDPRFPPCAAFVEIMAPVFSQEAWRCVWYLIQNDLVHGWGLDFALRRCVTPAHEKIGVVDSEWIVHQVLPTLGNQGEPHAGISPRDAVRIRSKIEWAMFQKRIADADLAYIAQLTNAKG</sequence>
<dbReference type="PANTHER" id="PTHR31210">
    <property type="entry name" value="OS06G0731900 PROTEIN"/>
    <property type="match status" value="1"/>
</dbReference>
<proteinExistence type="predicted"/>
<evidence type="ECO:0000313" key="2">
    <source>
        <dbReference type="EMBL" id="KAK8601472.1"/>
    </source>
</evidence>
<keyword evidence="1" id="KW-1133">Transmembrane helix</keyword>
<protein>
    <submittedName>
        <fullName evidence="2">Uncharacterized protein</fullName>
    </submittedName>
</protein>
<organism evidence="2 3">
    <name type="scientific">Hibiscus sabdariffa</name>
    <name type="common">roselle</name>
    <dbReference type="NCBI Taxonomy" id="183260"/>
    <lineage>
        <taxon>Eukaryota</taxon>
        <taxon>Viridiplantae</taxon>
        <taxon>Streptophyta</taxon>
        <taxon>Embryophyta</taxon>
        <taxon>Tracheophyta</taxon>
        <taxon>Spermatophyta</taxon>
        <taxon>Magnoliopsida</taxon>
        <taxon>eudicotyledons</taxon>
        <taxon>Gunneridae</taxon>
        <taxon>Pentapetalae</taxon>
        <taxon>rosids</taxon>
        <taxon>malvids</taxon>
        <taxon>Malvales</taxon>
        <taxon>Malvaceae</taxon>
        <taxon>Malvoideae</taxon>
        <taxon>Hibiscus</taxon>
    </lineage>
</organism>
<keyword evidence="3" id="KW-1185">Reference proteome</keyword>
<accession>A0ABR2GG02</accession>
<name>A0ABR2GG02_9ROSI</name>
<dbReference type="PANTHER" id="PTHR31210:SF43">
    <property type="entry name" value="STORAGE PROTEIN-RELATED"/>
    <property type="match status" value="1"/>
</dbReference>